<dbReference type="Pfam" id="PF01425">
    <property type="entry name" value="Amidase"/>
    <property type="match status" value="1"/>
</dbReference>
<dbReference type="GO" id="GO:0050567">
    <property type="term" value="F:glutaminyl-tRNA synthase (glutamine-hydrolyzing) activity"/>
    <property type="evidence" value="ECO:0007669"/>
    <property type="project" value="TreeGrafter"/>
</dbReference>
<dbReference type="GO" id="GO:0005739">
    <property type="term" value="C:mitochondrion"/>
    <property type="evidence" value="ECO:0007669"/>
    <property type="project" value="TreeGrafter"/>
</dbReference>
<feature type="chain" id="PRO_5020039586" evidence="1">
    <location>
        <begin position="32"/>
        <end position="447"/>
    </location>
</feature>
<dbReference type="GO" id="GO:0070681">
    <property type="term" value="P:glutaminyl-tRNAGln biosynthesis via transamidation"/>
    <property type="evidence" value="ECO:0007669"/>
    <property type="project" value="TreeGrafter"/>
</dbReference>
<proteinExistence type="predicted"/>
<dbReference type="InterPro" id="IPR036928">
    <property type="entry name" value="AS_sf"/>
</dbReference>
<dbReference type="Gene3D" id="3.90.1300.10">
    <property type="entry name" value="Amidase signature (AS) domain"/>
    <property type="match status" value="1"/>
</dbReference>
<keyword evidence="4" id="KW-1185">Reference proteome</keyword>
<feature type="signal peptide" evidence="1">
    <location>
        <begin position="1"/>
        <end position="31"/>
    </location>
</feature>
<dbReference type="GO" id="GO:0032543">
    <property type="term" value="P:mitochondrial translation"/>
    <property type="evidence" value="ECO:0007669"/>
    <property type="project" value="TreeGrafter"/>
</dbReference>
<evidence type="ECO:0000313" key="4">
    <source>
        <dbReference type="Proteomes" id="UP000230066"/>
    </source>
</evidence>
<evidence type="ECO:0000313" key="3">
    <source>
        <dbReference type="EMBL" id="THD24550.1"/>
    </source>
</evidence>
<dbReference type="EMBL" id="JXXN02001543">
    <property type="protein sequence ID" value="THD24550.1"/>
    <property type="molecule type" value="Genomic_DNA"/>
</dbReference>
<protein>
    <submittedName>
        <fullName evidence="3">Glutamyl-tRNA(Gln) amidotransferase subunit A mitochondrial</fullName>
    </submittedName>
</protein>
<gene>
    <name evidence="3" type="ORF">D915_004443</name>
</gene>
<dbReference type="GO" id="GO:0030956">
    <property type="term" value="C:glutamyl-tRNA(Gln) amidotransferase complex"/>
    <property type="evidence" value="ECO:0007669"/>
    <property type="project" value="TreeGrafter"/>
</dbReference>
<dbReference type="GO" id="GO:0016740">
    <property type="term" value="F:transferase activity"/>
    <property type="evidence" value="ECO:0007669"/>
    <property type="project" value="UniProtKB-KW"/>
</dbReference>
<keyword evidence="1" id="KW-0732">Signal</keyword>
<evidence type="ECO:0000259" key="2">
    <source>
        <dbReference type="Pfam" id="PF01425"/>
    </source>
</evidence>
<comment type="caution">
    <text evidence="3">The sequence shown here is derived from an EMBL/GenBank/DDBJ whole genome shotgun (WGS) entry which is preliminary data.</text>
</comment>
<dbReference type="Proteomes" id="UP000230066">
    <property type="component" value="Unassembled WGS sequence"/>
</dbReference>
<dbReference type="SUPFAM" id="SSF75304">
    <property type="entry name" value="Amidase signature (AS) enzymes"/>
    <property type="match status" value="1"/>
</dbReference>
<feature type="domain" description="Amidase" evidence="2">
    <location>
        <begin position="19"/>
        <end position="413"/>
    </location>
</feature>
<reference evidence="3" key="1">
    <citation type="submission" date="2019-03" db="EMBL/GenBank/DDBJ databases">
        <title>Improved annotation for the trematode Fasciola hepatica.</title>
        <authorList>
            <person name="Choi Y.-J."/>
            <person name="Martin J."/>
            <person name="Mitreva M."/>
        </authorList>
    </citation>
    <scope>NUCLEOTIDE SEQUENCE [LARGE SCALE GENOMIC DNA]</scope>
</reference>
<dbReference type="PANTHER" id="PTHR11895">
    <property type="entry name" value="TRANSAMIDASE"/>
    <property type="match status" value="1"/>
</dbReference>
<accession>A0A4E0S1F2</accession>
<dbReference type="InterPro" id="IPR023631">
    <property type="entry name" value="Amidase_dom"/>
</dbReference>
<organism evidence="3 4">
    <name type="scientific">Fasciola hepatica</name>
    <name type="common">Liver fluke</name>
    <dbReference type="NCBI Taxonomy" id="6192"/>
    <lineage>
        <taxon>Eukaryota</taxon>
        <taxon>Metazoa</taxon>
        <taxon>Spiralia</taxon>
        <taxon>Lophotrochozoa</taxon>
        <taxon>Platyhelminthes</taxon>
        <taxon>Trematoda</taxon>
        <taxon>Digenea</taxon>
        <taxon>Plagiorchiida</taxon>
        <taxon>Echinostomata</taxon>
        <taxon>Echinostomatoidea</taxon>
        <taxon>Fasciolidae</taxon>
        <taxon>Fasciola</taxon>
    </lineage>
</organism>
<evidence type="ECO:0000256" key="1">
    <source>
        <dbReference type="SAM" id="SignalP"/>
    </source>
</evidence>
<sequence>MGGTNHSSFCYVHSLLLTVGILSDSGAYVLGKTNLDEFAMGCGSTDSAIAGPVINPWSSRQTKPVRSPVIAGGSSGGSAAAVAAGLCPVALASDTGGSSRIPAAYCGVVGLKPTYGLLSRHGLIPLTNSLDVPAVIGASVADVSAVLATWIDSTHQPATLFDGTRVPLDPVQLGRYRTILLELSSGSVPLKPPALQIGIPIEYHVPGLDPNVAKVWDQVAGWFADELKYPICLVRMPHTPMATSVYSVLCATEVASNMARYDGLRYGHSVPTGTMPQIQNSTESRFARARSEGFNSVVRGRILAGNYFLLRSQAGRHLEAARRLWRLVKQDFDDAFKQVDVLLTPVAPGPATPLDQFLRLDNRTRTTLDDVCTVGVNLAGIAAVVVPISLSPENGLPIGLQLIGPAHSEPQLLQLAMWLERRSAFTPLVDWNSLLSDLESNFSREDL</sequence>
<name>A0A4E0S1F2_FASHE</name>
<dbReference type="AlphaFoldDB" id="A0A4E0S1F2"/>
<dbReference type="PANTHER" id="PTHR11895:SF7">
    <property type="entry name" value="GLUTAMYL-TRNA(GLN) AMIDOTRANSFERASE SUBUNIT A, MITOCHONDRIAL"/>
    <property type="match status" value="1"/>
</dbReference>
<dbReference type="InterPro" id="IPR000120">
    <property type="entry name" value="Amidase"/>
</dbReference>